<feature type="transmembrane region" description="Helical" evidence="1">
    <location>
        <begin position="40"/>
        <end position="59"/>
    </location>
</feature>
<accession>A0ABW5JL18</accession>
<dbReference type="EMBL" id="JBHULI010000025">
    <property type="protein sequence ID" value="MFD2533324.1"/>
    <property type="molecule type" value="Genomic_DNA"/>
</dbReference>
<reference evidence="3" key="1">
    <citation type="journal article" date="2019" name="Int. J. Syst. Evol. Microbiol.">
        <title>The Global Catalogue of Microorganisms (GCM) 10K type strain sequencing project: providing services to taxonomists for standard genome sequencing and annotation.</title>
        <authorList>
            <consortium name="The Broad Institute Genomics Platform"/>
            <consortium name="The Broad Institute Genome Sequencing Center for Infectious Disease"/>
            <person name="Wu L."/>
            <person name="Ma J."/>
        </authorList>
    </citation>
    <scope>NUCLEOTIDE SEQUENCE [LARGE SCALE GENOMIC DNA]</scope>
    <source>
        <strain evidence="3">KCTC 52042</strain>
    </source>
</reference>
<keyword evidence="1" id="KW-1133">Transmembrane helix</keyword>
<proteinExistence type="predicted"/>
<evidence type="ECO:0000313" key="3">
    <source>
        <dbReference type="Proteomes" id="UP001597460"/>
    </source>
</evidence>
<feature type="transmembrane region" description="Helical" evidence="1">
    <location>
        <begin position="184"/>
        <end position="202"/>
    </location>
</feature>
<dbReference type="Pfam" id="PF09997">
    <property type="entry name" value="DUF2238"/>
    <property type="match status" value="1"/>
</dbReference>
<evidence type="ECO:0000313" key="2">
    <source>
        <dbReference type="EMBL" id="MFD2533324.1"/>
    </source>
</evidence>
<name>A0ABW5JL18_9BACT</name>
<sequence length="227" mass="26516">MQKPEQQDQSREFNAHRIVIRVLLVLMAVEWILLLLDQRWLSLFLVTFIIGTVFSPILFRSRMQVEIPAEFHLTAVIFIFASFYLGEVQDFYQRLWWWDIALHTTAGLLMGILGFLLVYILNESKRVELNMNPGFIAFFAFTFALAIGSVWEIFEFGMDQFFGMNMQKPMLGDPSGLTDTMWDIIVNALGAFVISFSGFIYLKRKESFFVKKWIRSFIEKNPGMFKS</sequence>
<keyword evidence="1" id="KW-0472">Membrane</keyword>
<protein>
    <recommendedName>
        <fullName evidence="4">Membrane protein YjdF</fullName>
    </recommendedName>
</protein>
<evidence type="ECO:0008006" key="4">
    <source>
        <dbReference type="Google" id="ProtNLM"/>
    </source>
</evidence>
<feature type="transmembrane region" description="Helical" evidence="1">
    <location>
        <begin position="100"/>
        <end position="122"/>
    </location>
</feature>
<dbReference type="RefSeq" id="WP_390303410.1">
    <property type="nucleotide sequence ID" value="NZ_JBHULI010000025.1"/>
</dbReference>
<comment type="caution">
    <text evidence="2">The sequence shown here is derived from an EMBL/GenBank/DDBJ whole genome shotgun (WGS) entry which is preliminary data.</text>
</comment>
<keyword evidence="3" id="KW-1185">Reference proteome</keyword>
<dbReference type="InterPro" id="IPR014509">
    <property type="entry name" value="YjdF-like"/>
</dbReference>
<dbReference type="Proteomes" id="UP001597460">
    <property type="component" value="Unassembled WGS sequence"/>
</dbReference>
<evidence type="ECO:0000256" key="1">
    <source>
        <dbReference type="SAM" id="Phobius"/>
    </source>
</evidence>
<feature type="transmembrane region" description="Helical" evidence="1">
    <location>
        <begin position="134"/>
        <end position="154"/>
    </location>
</feature>
<feature type="transmembrane region" description="Helical" evidence="1">
    <location>
        <begin position="18"/>
        <end position="34"/>
    </location>
</feature>
<gene>
    <name evidence="2" type="ORF">ACFSVN_12790</name>
</gene>
<organism evidence="2 3">
    <name type="scientific">Gracilimonas halophila</name>
    <dbReference type="NCBI Taxonomy" id="1834464"/>
    <lineage>
        <taxon>Bacteria</taxon>
        <taxon>Pseudomonadati</taxon>
        <taxon>Balneolota</taxon>
        <taxon>Balneolia</taxon>
        <taxon>Balneolales</taxon>
        <taxon>Balneolaceae</taxon>
        <taxon>Gracilimonas</taxon>
    </lineage>
</organism>
<feature type="transmembrane region" description="Helical" evidence="1">
    <location>
        <begin position="71"/>
        <end position="88"/>
    </location>
</feature>
<keyword evidence="1" id="KW-0812">Transmembrane</keyword>